<dbReference type="InterPro" id="IPR002818">
    <property type="entry name" value="DJ-1/PfpI"/>
</dbReference>
<dbReference type="AlphaFoldDB" id="A0A839IYN9"/>
<sequence>MSKEIVFLLSNKGYILDFSGPMQVFESANSLSGKKLYTFKFISTSDINQVSLGSTKIVCDDNIYSWQPVKSNTLVIPGGDNCTKEAGENEIIAWVKKYSGKFDRVASICTASFILAKAGLLNNKPATTHWFYVNELREKFPDIEVFNNCSYTEDNQGKLFTSAGVSKGIDLALFLLEKDIDISFSNDVARHIMFTPEPRIYDQYAIPIDYSKLSERMKFILQYIDDNLSTLVNVDSICDNVGLSRRQLSRVFKSELNMSPANYVEYSRFKLSDYKLRFTSMSLLEVSNVAGYSDLNSMRRSIRKRTGLSPSEYRQLYKP</sequence>
<dbReference type="EMBL" id="JACJFM010000059">
    <property type="protein sequence ID" value="MBB1489549.1"/>
    <property type="molecule type" value="Genomic_DNA"/>
</dbReference>
<reference evidence="4 5" key="1">
    <citation type="submission" date="2020-08" db="EMBL/GenBank/DDBJ databases">
        <title>Oceanospirillum sp. nov. isolated from marine sediment.</title>
        <authorList>
            <person name="Ji X."/>
        </authorList>
    </citation>
    <scope>NUCLEOTIDE SEQUENCE [LARGE SCALE GENOMIC DNA]</scope>
    <source>
        <strain evidence="4 5">D5</strain>
    </source>
</reference>
<proteinExistence type="predicted"/>
<dbReference type="Gene3D" id="1.10.10.60">
    <property type="entry name" value="Homeodomain-like"/>
    <property type="match status" value="1"/>
</dbReference>
<dbReference type="SUPFAM" id="SSF46689">
    <property type="entry name" value="Homeodomain-like"/>
    <property type="match status" value="2"/>
</dbReference>
<dbReference type="Proteomes" id="UP000565262">
    <property type="component" value="Unassembled WGS sequence"/>
</dbReference>
<dbReference type="InterPro" id="IPR009057">
    <property type="entry name" value="Homeodomain-like_sf"/>
</dbReference>
<dbReference type="InterPro" id="IPR029062">
    <property type="entry name" value="Class_I_gatase-like"/>
</dbReference>
<dbReference type="InterPro" id="IPR018060">
    <property type="entry name" value="HTH_AraC"/>
</dbReference>
<dbReference type="GO" id="GO:0043565">
    <property type="term" value="F:sequence-specific DNA binding"/>
    <property type="evidence" value="ECO:0007669"/>
    <property type="project" value="InterPro"/>
</dbReference>
<keyword evidence="5" id="KW-1185">Reference proteome</keyword>
<dbReference type="Gene3D" id="3.40.50.880">
    <property type="match status" value="1"/>
</dbReference>
<dbReference type="SMART" id="SM00342">
    <property type="entry name" value="HTH_ARAC"/>
    <property type="match status" value="1"/>
</dbReference>
<dbReference type="GO" id="GO:0003700">
    <property type="term" value="F:DNA-binding transcription factor activity"/>
    <property type="evidence" value="ECO:0007669"/>
    <property type="project" value="InterPro"/>
</dbReference>
<evidence type="ECO:0000259" key="3">
    <source>
        <dbReference type="PROSITE" id="PS01124"/>
    </source>
</evidence>
<dbReference type="Pfam" id="PF12833">
    <property type="entry name" value="HTH_18"/>
    <property type="match status" value="1"/>
</dbReference>
<organism evidence="4 5">
    <name type="scientific">Oceanospirillum sediminis</name>
    <dbReference type="NCBI Taxonomy" id="2760088"/>
    <lineage>
        <taxon>Bacteria</taxon>
        <taxon>Pseudomonadati</taxon>
        <taxon>Pseudomonadota</taxon>
        <taxon>Gammaproteobacteria</taxon>
        <taxon>Oceanospirillales</taxon>
        <taxon>Oceanospirillaceae</taxon>
        <taxon>Oceanospirillum</taxon>
    </lineage>
</organism>
<dbReference type="InterPro" id="IPR052158">
    <property type="entry name" value="INH-QAR"/>
</dbReference>
<name>A0A839IYN9_9GAMM</name>
<evidence type="ECO:0000313" key="5">
    <source>
        <dbReference type="Proteomes" id="UP000565262"/>
    </source>
</evidence>
<dbReference type="RefSeq" id="WP_182812014.1">
    <property type="nucleotide sequence ID" value="NZ_JACJFM010000059.1"/>
</dbReference>
<feature type="domain" description="HTH araC/xylS-type" evidence="3">
    <location>
        <begin position="218"/>
        <end position="316"/>
    </location>
</feature>
<dbReference type="Pfam" id="PF01965">
    <property type="entry name" value="DJ-1_PfpI"/>
    <property type="match status" value="1"/>
</dbReference>
<keyword evidence="1" id="KW-0805">Transcription regulation</keyword>
<dbReference type="PANTHER" id="PTHR43130:SF3">
    <property type="entry name" value="HTH-TYPE TRANSCRIPTIONAL REGULATOR RV1931C"/>
    <property type="match status" value="1"/>
</dbReference>
<keyword evidence="2" id="KW-0804">Transcription</keyword>
<dbReference type="PROSITE" id="PS01124">
    <property type="entry name" value="HTH_ARAC_FAMILY_2"/>
    <property type="match status" value="1"/>
</dbReference>
<evidence type="ECO:0000256" key="2">
    <source>
        <dbReference type="ARBA" id="ARBA00023163"/>
    </source>
</evidence>
<dbReference type="SUPFAM" id="SSF52317">
    <property type="entry name" value="Class I glutamine amidotransferase-like"/>
    <property type="match status" value="1"/>
</dbReference>
<evidence type="ECO:0000256" key="1">
    <source>
        <dbReference type="ARBA" id="ARBA00023015"/>
    </source>
</evidence>
<comment type="caution">
    <text evidence="4">The sequence shown here is derived from an EMBL/GenBank/DDBJ whole genome shotgun (WGS) entry which is preliminary data.</text>
</comment>
<dbReference type="PANTHER" id="PTHR43130">
    <property type="entry name" value="ARAC-FAMILY TRANSCRIPTIONAL REGULATOR"/>
    <property type="match status" value="1"/>
</dbReference>
<gene>
    <name evidence="4" type="ORF">H4O21_23345</name>
</gene>
<protein>
    <submittedName>
        <fullName evidence="4">DJ-1/PfpI family protein</fullName>
    </submittedName>
</protein>
<accession>A0A839IYN9</accession>
<evidence type="ECO:0000313" key="4">
    <source>
        <dbReference type="EMBL" id="MBB1489549.1"/>
    </source>
</evidence>